<feature type="domain" description="DUF1707" evidence="1">
    <location>
        <begin position="9"/>
        <end position="61"/>
    </location>
</feature>
<organism evidence="2 3">
    <name type="scientific">Nocardioides malaquae</name>
    <dbReference type="NCBI Taxonomy" id="2773426"/>
    <lineage>
        <taxon>Bacteria</taxon>
        <taxon>Bacillati</taxon>
        <taxon>Actinomycetota</taxon>
        <taxon>Actinomycetes</taxon>
        <taxon>Propionibacteriales</taxon>
        <taxon>Nocardioidaceae</taxon>
        <taxon>Nocardioides</taxon>
    </lineage>
</organism>
<dbReference type="Pfam" id="PF08044">
    <property type="entry name" value="DUF1707"/>
    <property type="match status" value="1"/>
</dbReference>
<dbReference type="Proteomes" id="UP000756387">
    <property type="component" value="Unassembled WGS sequence"/>
</dbReference>
<accession>A0ABR9RQQ6</accession>
<dbReference type="PANTHER" id="PTHR40763">
    <property type="entry name" value="MEMBRANE PROTEIN-RELATED"/>
    <property type="match status" value="1"/>
</dbReference>
<proteinExistence type="predicted"/>
<dbReference type="InterPro" id="IPR012551">
    <property type="entry name" value="DUF1707_SHOCT-like"/>
</dbReference>
<dbReference type="PANTHER" id="PTHR40763:SF4">
    <property type="entry name" value="DUF1707 DOMAIN-CONTAINING PROTEIN"/>
    <property type="match status" value="1"/>
</dbReference>
<dbReference type="SUPFAM" id="SSF51679">
    <property type="entry name" value="Bacterial luciferase-like"/>
    <property type="match status" value="1"/>
</dbReference>
<evidence type="ECO:0000313" key="2">
    <source>
        <dbReference type="EMBL" id="MBE7323905.1"/>
    </source>
</evidence>
<dbReference type="EMBL" id="JADCSA010000003">
    <property type="protein sequence ID" value="MBE7323905.1"/>
    <property type="molecule type" value="Genomic_DNA"/>
</dbReference>
<evidence type="ECO:0000313" key="3">
    <source>
        <dbReference type="Proteomes" id="UP000756387"/>
    </source>
</evidence>
<dbReference type="InterPro" id="IPR036661">
    <property type="entry name" value="Luciferase-like_sf"/>
</dbReference>
<name>A0ABR9RQQ6_9ACTN</name>
<protein>
    <submittedName>
        <fullName evidence="2">DUF1707 and DUF2154 domain-containing protein</fullName>
    </submittedName>
</protein>
<gene>
    <name evidence="2" type="ORF">IEQ44_04480</name>
</gene>
<sequence length="215" mass="23148">MEQFDPSQMRVSDDDRHRVAEVLREAAAQGRIDLEELDERLETAYGAKVYADLVPLTVDLPGPHLPAEHEQVLPQPVGPGGPPVASYATSTAVLSSVGRKGMWRLPERHAAVAVMGEVTLDLREAVFTSREVVITANAVMGSVDVFVNAGTHVIVEGSGILGTFEQGRDRVLPAQDAGAPIVRVRGVALMGAVTVTRKRMPGEPRGRGIRKFLQD</sequence>
<keyword evidence="3" id="KW-1185">Reference proteome</keyword>
<evidence type="ECO:0000259" key="1">
    <source>
        <dbReference type="Pfam" id="PF08044"/>
    </source>
</evidence>
<comment type="caution">
    <text evidence="2">The sequence shown here is derived from an EMBL/GenBank/DDBJ whole genome shotgun (WGS) entry which is preliminary data.</text>
</comment>
<reference evidence="2 3" key="1">
    <citation type="submission" date="2020-10" db="EMBL/GenBank/DDBJ databases">
        <title>Nocardioides sp. isolated from sludge.</title>
        <authorList>
            <person name="Zhang X."/>
        </authorList>
    </citation>
    <scope>NUCLEOTIDE SEQUENCE [LARGE SCALE GENOMIC DNA]</scope>
    <source>
        <strain evidence="2 3">Y6</strain>
    </source>
</reference>
<dbReference type="RefSeq" id="WP_193637219.1">
    <property type="nucleotide sequence ID" value="NZ_JADCSA010000003.1"/>
</dbReference>